<gene>
    <name evidence="4" type="ORF">C1645_814633</name>
</gene>
<dbReference type="InterPro" id="IPR014756">
    <property type="entry name" value="Ig_E-set"/>
</dbReference>
<dbReference type="InterPro" id="IPR003172">
    <property type="entry name" value="ML_dom"/>
</dbReference>
<dbReference type="AlphaFoldDB" id="A0A397TGE2"/>
<dbReference type="EMBL" id="QKYT01000036">
    <property type="protein sequence ID" value="RIA96982.1"/>
    <property type="molecule type" value="Genomic_DNA"/>
</dbReference>
<dbReference type="Gene3D" id="2.60.40.770">
    <property type="match status" value="1"/>
</dbReference>
<evidence type="ECO:0000313" key="5">
    <source>
        <dbReference type="Proteomes" id="UP000265703"/>
    </source>
</evidence>
<evidence type="ECO:0000256" key="2">
    <source>
        <dbReference type="SAM" id="MobiDB-lite"/>
    </source>
</evidence>
<feature type="compositionally biased region" description="Polar residues" evidence="2">
    <location>
        <begin position="156"/>
        <end position="167"/>
    </location>
</feature>
<evidence type="ECO:0000259" key="3">
    <source>
        <dbReference type="Pfam" id="PF02221"/>
    </source>
</evidence>
<feature type="region of interest" description="Disordered" evidence="2">
    <location>
        <begin position="156"/>
        <end position="197"/>
    </location>
</feature>
<proteinExistence type="predicted"/>
<accession>A0A397TGE2</accession>
<sequence length="197" mass="21174">MKRNYLIFVVILLTTLSIINAVYVPLRKRATDFTNCSANITSSFDLVSNANPPASGTFGLVSLTVNQIPKDIEKVKFTTDLQDPDGKSLKGFPVDADGCVFVGVKCPIQAGSRFSVTYPVDIPVNAPAKYTLLVILSDDTNGIEIVCSGLVATVKTEQPDTSSSTEPYGTITKEPNSPGFKPIGSMERIPFGIPVKR</sequence>
<dbReference type="OrthoDB" id="2357745at2759"/>
<protein>
    <recommendedName>
        <fullName evidence="1">Phosphatidylglycerol/phosphatidylinositol transfer protein</fullName>
    </recommendedName>
</protein>
<evidence type="ECO:0000256" key="1">
    <source>
        <dbReference type="ARBA" id="ARBA00016056"/>
    </source>
</evidence>
<organism evidence="4 5">
    <name type="scientific">Glomus cerebriforme</name>
    <dbReference type="NCBI Taxonomy" id="658196"/>
    <lineage>
        <taxon>Eukaryota</taxon>
        <taxon>Fungi</taxon>
        <taxon>Fungi incertae sedis</taxon>
        <taxon>Mucoromycota</taxon>
        <taxon>Glomeromycotina</taxon>
        <taxon>Glomeromycetes</taxon>
        <taxon>Glomerales</taxon>
        <taxon>Glomeraceae</taxon>
        <taxon>Glomus</taxon>
    </lineage>
</organism>
<keyword evidence="5" id="KW-1185">Reference proteome</keyword>
<feature type="domain" description="MD-2-related lipid-recognition" evidence="3">
    <location>
        <begin position="31"/>
        <end position="148"/>
    </location>
</feature>
<comment type="caution">
    <text evidence="4">The sequence shown here is derived from an EMBL/GenBank/DDBJ whole genome shotgun (WGS) entry which is preliminary data.</text>
</comment>
<dbReference type="SUPFAM" id="SSF81296">
    <property type="entry name" value="E set domains"/>
    <property type="match status" value="1"/>
</dbReference>
<dbReference type="STRING" id="658196.A0A397TGE2"/>
<dbReference type="Pfam" id="PF02221">
    <property type="entry name" value="E1_DerP2_DerF2"/>
    <property type="match status" value="1"/>
</dbReference>
<dbReference type="Proteomes" id="UP000265703">
    <property type="component" value="Unassembled WGS sequence"/>
</dbReference>
<evidence type="ECO:0000313" key="4">
    <source>
        <dbReference type="EMBL" id="RIA96982.1"/>
    </source>
</evidence>
<name>A0A397TGE2_9GLOM</name>
<reference evidence="4 5" key="1">
    <citation type="submission" date="2018-06" db="EMBL/GenBank/DDBJ databases">
        <title>Comparative genomics reveals the genomic features of Rhizophagus irregularis, R. cerebriforme, R. diaphanum and Gigaspora rosea, and their symbiotic lifestyle signature.</title>
        <authorList>
            <person name="Morin E."/>
            <person name="San Clemente H."/>
            <person name="Chen E.C.H."/>
            <person name="De La Providencia I."/>
            <person name="Hainaut M."/>
            <person name="Kuo A."/>
            <person name="Kohler A."/>
            <person name="Murat C."/>
            <person name="Tang N."/>
            <person name="Roy S."/>
            <person name="Loubradou J."/>
            <person name="Henrissat B."/>
            <person name="Grigoriev I.V."/>
            <person name="Corradi N."/>
            <person name="Roux C."/>
            <person name="Martin F.M."/>
        </authorList>
    </citation>
    <scope>NUCLEOTIDE SEQUENCE [LARGE SCALE GENOMIC DNA]</scope>
    <source>
        <strain evidence="4 5">DAOM 227022</strain>
    </source>
</reference>